<feature type="compositionally biased region" description="Polar residues" evidence="1">
    <location>
        <begin position="25"/>
        <end position="35"/>
    </location>
</feature>
<dbReference type="InterPro" id="IPR006059">
    <property type="entry name" value="SBP"/>
</dbReference>
<dbReference type="Gene3D" id="3.40.190.10">
    <property type="entry name" value="Periplasmic binding protein-like II"/>
    <property type="match status" value="2"/>
</dbReference>
<dbReference type="PANTHER" id="PTHR43649">
    <property type="entry name" value="ARABINOSE-BINDING PROTEIN-RELATED"/>
    <property type="match status" value="1"/>
</dbReference>
<proteinExistence type="predicted"/>
<dbReference type="EMBL" id="CP058649">
    <property type="protein sequence ID" value="QUI21621.1"/>
    <property type="molecule type" value="Genomic_DNA"/>
</dbReference>
<dbReference type="PROSITE" id="PS51257">
    <property type="entry name" value="PROKAR_LIPOPROTEIN"/>
    <property type="match status" value="1"/>
</dbReference>
<dbReference type="SUPFAM" id="SSF53850">
    <property type="entry name" value="Periplasmic binding protein-like II"/>
    <property type="match status" value="1"/>
</dbReference>
<protein>
    <submittedName>
        <fullName evidence="3">Extracellular solute-binding protein</fullName>
    </submittedName>
</protein>
<organism evidence="3 4">
    <name type="scientific">Vallitalea pronyensis</name>
    <dbReference type="NCBI Taxonomy" id="1348613"/>
    <lineage>
        <taxon>Bacteria</taxon>
        <taxon>Bacillati</taxon>
        <taxon>Bacillota</taxon>
        <taxon>Clostridia</taxon>
        <taxon>Lachnospirales</taxon>
        <taxon>Vallitaleaceae</taxon>
        <taxon>Vallitalea</taxon>
    </lineage>
</organism>
<evidence type="ECO:0000256" key="2">
    <source>
        <dbReference type="SAM" id="SignalP"/>
    </source>
</evidence>
<sequence length="539" mass="61309">MIKKRILALALVVIMGIALTACGKSTNDTPQSTTNEKTDNTDKPADNTPHVKDGELTTYYAEEPFNISFALAEIPGEFNRFSEDWAILGEIKKRTNVTLDIVPIIRDDYTQKVTTMLSTGYEIPDLITVLALDKSKMNTFFTNGMFFDYSGYYNDGKMPHMKAFFESRDFVGFPLNEDGSMYSFSGGYDKIVLSEQGALMYRKDLLDKLNLEVPTTIDEFYHVLSSLKQEYPDSYPLNTTFKAYTAVPIAQAFGVSLMTNTGVHYDAEQEKYINIYDTDNAKAFFKFINKLFAEGLIDPEFLTATPEQFRQKMANDITLVSYGWTGQLQSYNKNFKQLNPDFDMVRGPWLLADDIIDTLYVAEQQKLSFALSEAVGKYKNIEEIIKFIDWYMYSEENRTLLGWGIEGQHYTVEDGKKIATEAFIASSFKLDGCNSHMGFEKNVELSDFKTALLGEEALQERLEATSTSYAFESPTIPDELVEEAQLIFVSANKVINQYIAKFTFGEKNVDADYDEFLSLLDDSNYDRLIEIYNIALHSK</sequence>
<feature type="chain" id="PRO_5039402012" evidence="2">
    <location>
        <begin position="21"/>
        <end position="539"/>
    </location>
</feature>
<accession>A0A8J8MHH3</accession>
<dbReference type="Proteomes" id="UP000683246">
    <property type="component" value="Chromosome"/>
</dbReference>
<evidence type="ECO:0000313" key="3">
    <source>
        <dbReference type="EMBL" id="QUI21621.1"/>
    </source>
</evidence>
<dbReference type="InterPro" id="IPR050490">
    <property type="entry name" value="Bact_solute-bd_prot1"/>
</dbReference>
<feature type="signal peptide" evidence="2">
    <location>
        <begin position="1"/>
        <end position="20"/>
    </location>
</feature>
<keyword evidence="4" id="KW-1185">Reference proteome</keyword>
<dbReference type="Pfam" id="PF13416">
    <property type="entry name" value="SBP_bac_8"/>
    <property type="match status" value="1"/>
</dbReference>
<dbReference type="PANTHER" id="PTHR43649:SF17">
    <property type="entry name" value="ABC TRANSPORTER SOLUTE BINDING PROTEIN-SUGAR TRANSPORT"/>
    <property type="match status" value="1"/>
</dbReference>
<reference evidence="3" key="1">
    <citation type="submission" date="2020-07" db="EMBL/GenBank/DDBJ databases">
        <title>Vallitalea pronyensis genome.</title>
        <authorList>
            <person name="Postec A."/>
        </authorList>
    </citation>
    <scope>NUCLEOTIDE SEQUENCE</scope>
    <source>
        <strain evidence="3">FatNI3</strain>
    </source>
</reference>
<dbReference type="RefSeq" id="WP_212697090.1">
    <property type="nucleotide sequence ID" value="NZ_CP058649.1"/>
</dbReference>
<evidence type="ECO:0000313" key="4">
    <source>
        <dbReference type="Proteomes" id="UP000683246"/>
    </source>
</evidence>
<name>A0A8J8MHH3_9FIRM</name>
<evidence type="ECO:0000256" key="1">
    <source>
        <dbReference type="SAM" id="MobiDB-lite"/>
    </source>
</evidence>
<dbReference type="KEGG" id="vpy:HZI73_04630"/>
<gene>
    <name evidence="3" type="ORF">HZI73_04630</name>
</gene>
<dbReference type="AlphaFoldDB" id="A0A8J8MHH3"/>
<keyword evidence="2" id="KW-0732">Signal</keyword>
<feature type="region of interest" description="Disordered" evidence="1">
    <location>
        <begin position="25"/>
        <end position="52"/>
    </location>
</feature>
<feature type="compositionally biased region" description="Basic and acidic residues" evidence="1">
    <location>
        <begin position="36"/>
        <end position="52"/>
    </location>
</feature>